<dbReference type="Gene3D" id="3.40.440.10">
    <property type="entry name" value="Adenylosuccinate Synthetase, subunit A, domain 1"/>
    <property type="match status" value="1"/>
</dbReference>
<protein>
    <recommendedName>
        <fullName evidence="8 9">Adenylosuccinate synthetase</fullName>
        <shortName evidence="8">AMPSase</shortName>
        <shortName evidence="8">AdSS</shortName>
        <ecNumber evidence="8 9">6.3.4.4</ecNumber>
    </recommendedName>
    <alternativeName>
        <fullName evidence="8">IMP--aspartate ligase</fullName>
    </alternativeName>
</protein>
<evidence type="ECO:0000256" key="8">
    <source>
        <dbReference type="HAMAP-Rule" id="MF_03125"/>
    </source>
</evidence>
<comment type="subcellular location">
    <subcellularLocation>
        <location evidence="8">Cytoplasm</location>
    </subcellularLocation>
</comment>
<dbReference type="GO" id="GO:0005525">
    <property type="term" value="F:GTP binding"/>
    <property type="evidence" value="ECO:0007669"/>
    <property type="project" value="UniProtKB-UniRule"/>
</dbReference>
<dbReference type="InterPro" id="IPR018220">
    <property type="entry name" value="Adenylosuccin_syn_GTP-bd"/>
</dbReference>
<dbReference type="InterPro" id="IPR027417">
    <property type="entry name" value="P-loop_NTPase"/>
</dbReference>
<accession>A0A439D0N8</accession>
<dbReference type="PANTHER" id="PTHR11846">
    <property type="entry name" value="ADENYLOSUCCINATE SYNTHETASE"/>
    <property type="match status" value="1"/>
</dbReference>
<dbReference type="EMBL" id="RYZI01000232">
    <property type="protein sequence ID" value="RWA07857.1"/>
    <property type="molecule type" value="Genomic_DNA"/>
</dbReference>
<feature type="active site" description="Proton acceptor" evidence="8">
    <location>
        <position position="13"/>
    </location>
</feature>
<comment type="function">
    <text evidence="9">Plays an important role in the de novo pathway of purine nucleotide biosynthesis.</text>
</comment>
<dbReference type="AlphaFoldDB" id="A0A439D0N8"/>
<dbReference type="GO" id="GO:0044208">
    <property type="term" value="P:'de novo' AMP biosynthetic process"/>
    <property type="evidence" value="ECO:0007669"/>
    <property type="project" value="UniProtKB-UniRule"/>
</dbReference>
<evidence type="ECO:0000313" key="11">
    <source>
        <dbReference type="Proteomes" id="UP000286045"/>
    </source>
</evidence>
<dbReference type="GO" id="GO:0046040">
    <property type="term" value="P:IMP metabolic process"/>
    <property type="evidence" value="ECO:0007669"/>
    <property type="project" value="TreeGrafter"/>
</dbReference>
<keyword evidence="6 8" id="KW-0460">Magnesium</keyword>
<feature type="active site" description="Proton donor" evidence="8">
    <location>
        <position position="41"/>
    </location>
</feature>
<dbReference type="Proteomes" id="UP000286045">
    <property type="component" value="Unassembled WGS sequence"/>
</dbReference>
<dbReference type="SUPFAM" id="SSF52540">
    <property type="entry name" value="P-loop containing nucleoside triphosphate hydrolases"/>
    <property type="match status" value="1"/>
</dbReference>
<evidence type="ECO:0000256" key="2">
    <source>
        <dbReference type="ARBA" id="ARBA00022598"/>
    </source>
</evidence>
<dbReference type="SMART" id="SM00788">
    <property type="entry name" value="Adenylsucc_synt"/>
    <property type="match status" value="1"/>
</dbReference>
<feature type="binding site" evidence="8">
    <location>
        <begin position="40"/>
        <end position="42"/>
    </location>
    <ligand>
        <name>GTP</name>
        <dbReference type="ChEBI" id="CHEBI:37565"/>
    </ligand>
</feature>
<gene>
    <name evidence="10" type="ORF">EKO27_g7240</name>
</gene>
<comment type="subunit">
    <text evidence="8">Homodimer.</text>
</comment>
<organism evidence="10 11">
    <name type="scientific">Xylaria grammica</name>
    <dbReference type="NCBI Taxonomy" id="363999"/>
    <lineage>
        <taxon>Eukaryota</taxon>
        <taxon>Fungi</taxon>
        <taxon>Dikarya</taxon>
        <taxon>Ascomycota</taxon>
        <taxon>Pezizomycotina</taxon>
        <taxon>Sordariomycetes</taxon>
        <taxon>Xylariomycetidae</taxon>
        <taxon>Xylariales</taxon>
        <taxon>Xylariaceae</taxon>
        <taxon>Xylaria</taxon>
    </lineage>
</organism>
<evidence type="ECO:0000256" key="6">
    <source>
        <dbReference type="ARBA" id="ARBA00022842"/>
    </source>
</evidence>
<evidence type="ECO:0000256" key="9">
    <source>
        <dbReference type="RuleBase" id="RU000520"/>
    </source>
</evidence>
<keyword evidence="2 8" id="KW-0436">Ligase</keyword>
<comment type="catalytic activity">
    <reaction evidence="8 9">
        <text>IMP + L-aspartate + GTP = N(6)-(1,2-dicarboxyethyl)-AMP + GDP + phosphate + 2 H(+)</text>
        <dbReference type="Rhea" id="RHEA:15753"/>
        <dbReference type="ChEBI" id="CHEBI:15378"/>
        <dbReference type="ChEBI" id="CHEBI:29991"/>
        <dbReference type="ChEBI" id="CHEBI:37565"/>
        <dbReference type="ChEBI" id="CHEBI:43474"/>
        <dbReference type="ChEBI" id="CHEBI:57567"/>
        <dbReference type="ChEBI" id="CHEBI:58053"/>
        <dbReference type="ChEBI" id="CHEBI:58189"/>
        <dbReference type="EC" id="6.3.4.4"/>
    </reaction>
</comment>
<comment type="cofactor">
    <cofactor evidence="8">
        <name>Mg(2+)</name>
        <dbReference type="ChEBI" id="CHEBI:18420"/>
    </cofactor>
    <text evidence="8">Binds 1 Mg(2+) ion per subunit.</text>
</comment>
<evidence type="ECO:0000313" key="10">
    <source>
        <dbReference type="EMBL" id="RWA07857.1"/>
    </source>
</evidence>
<dbReference type="GO" id="GO:0004019">
    <property type="term" value="F:adenylosuccinate synthase activity"/>
    <property type="evidence" value="ECO:0007669"/>
    <property type="project" value="UniProtKB-UniRule"/>
</dbReference>
<feature type="binding site" evidence="8">
    <location>
        <begin position="12"/>
        <end position="18"/>
    </location>
    <ligand>
        <name>GTP</name>
        <dbReference type="ChEBI" id="CHEBI:37565"/>
    </ligand>
</feature>
<dbReference type="PROSITE" id="PS01266">
    <property type="entry name" value="ADENYLOSUCCIN_SYN_1"/>
    <property type="match status" value="1"/>
</dbReference>
<dbReference type="InterPro" id="IPR001114">
    <property type="entry name" value="Adenylosuccinate_synthetase"/>
</dbReference>
<feature type="binding site" evidence="8">
    <location>
        <position position="13"/>
    </location>
    <ligand>
        <name>Mg(2+)</name>
        <dbReference type="ChEBI" id="CHEBI:18420"/>
    </ligand>
</feature>
<reference evidence="10 11" key="1">
    <citation type="submission" date="2018-12" db="EMBL/GenBank/DDBJ databases">
        <title>Draft genome sequence of Xylaria grammica IHI A82.</title>
        <authorList>
            <person name="Buettner E."/>
            <person name="Kellner H."/>
        </authorList>
    </citation>
    <scope>NUCLEOTIDE SEQUENCE [LARGE SCALE GENOMIC DNA]</scope>
    <source>
        <strain evidence="10 11">IHI A82</strain>
    </source>
</reference>
<dbReference type="GO" id="GO:0005737">
    <property type="term" value="C:cytoplasm"/>
    <property type="evidence" value="ECO:0007669"/>
    <property type="project" value="UniProtKB-SubCell"/>
</dbReference>
<feature type="binding site" evidence="8">
    <location>
        <begin position="38"/>
        <end position="41"/>
    </location>
    <ligand>
        <name>IMP</name>
        <dbReference type="ChEBI" id="CHEBI:58053"/>
    </ligand>
</feature>
<dbReference type="HAMAP" id="MF_00011">
    <property type="entry name" value="Adenylosucc_synth"/>
    <property type="match status" value="1"/>
</dbReference>
<keyword evidence="11" id="KW-1185">Reference proteome</keyword>
<keyword evidence="3 8" id="KW-0479">Metal-binding</keyword>
<evidence type="ECO:0000256" key="3">
    <source>
        <dbReference type="ARBA" id="ARBA00022723"/>
    </source>
</evidence>
<dbReference type="GO" id="GO:0000287">
    <property type="term" value="F:magnesium ion binding"/>
    <property type="evidence" value="ECO:0007669"/>
    <property type="project" value="UniProtKB-UniRule"/>
</dbReference>
<dbReference type="EC" id="6.3.4.4" evidence="8 9"/>
<comment type="similarity">
    <text evidence="8 9">Belongs to the adenylosuccinate synthetase family.</text>
</comment>
<feature type="binding site" evidence="8">
    <location>
        <position position="40"/>
    </location>
    <ligand>
        <name>Mg(2+)</name>
        <dbReference type="ChEBI" id="CHEBI:18420"/>
    </ligand>
</feature>
<keyword evidence="7 8" id="KW-0342">GTP-binding</keyword>
<comment type="caution">
    <text evidence="8">Lacks conserved residue(s) required for the propagation of feature annotation.</text>
</comment>
<sequence>MAITVILGSQWGDEGKGKLTDILCPEAQLCARAAGGHNAGHSIVANGVSYSFHLLPSGLINPKCMNFIGSGVVFHVEFINSEWGTGGTQALSHIGRALNELFNSIRKVDKEDIDDPRHIELLFEILQWLASAVRSDAPGLVKSTSTIHRISPRSEDGLPLLNARLDPFEPLQNFDVGDSGCWVEMFRTGVVAIRTLSGAQGWGQGLEIDFGLMVHISAVGVNQMLVDAGGEPLGYVLAGFRTVLVPVSRRGEAIQWHFESSANGDTGKFEAIDPYESHPVKSNQWLKIHDPTEFHNMKCYVGWSERALVLLGTENRQEKFDLSQSKSLKRVIELGGIQVNAQTNFGAISPLPLNVAVAGQYIFRSTTQQFEPSQEYLAALNQTLPQVALVLDTDSQQAWLVPGLSLHLHMCHRYFSEYKDIYQATGNPIPYAERSVHGHEAAFRALRSHWNTTVFQLGNNMAPGQPGVIAVWQIFMIANKNLAKSQETSLESKGRRLRGAELQNMVLPPASMKSHLREVEDRKMDPWLPLSNLADVVLVCRNIGLAIQPEEPLTCDCGSLPRGKYYLAAHTWCLATILYNQRIIESRDKLGSSDHQIGGFRWAPSRNWVPRADCPHHADGASIWKHPEEVLQTMIKKGISLKRKQPNENGVEQDSTCIPDTGVLVFGLSK</sequence>
<evidence type="ECO:0000256" key="1">
    <source>
        <dbReference type="ARBA" id="ARBA00003779"/>
    </source>
</evidence>
<comment type="function">
    <text evidence="1">Plays an important role in the de novo pathway and in the salvage pathway of purine nucleotide biosynthesis. Catalyzes the first committed step in the biosynthesis of AMP from IMP.</text>
</comment>
<comment type="caution">
    <text evidence="10">The sequence shown here is derived from an EMBL/GenBank/DDBJ whole genome shotgun (WGS) entry which is preliminary data.</text>
</comment>
<proteinExistence type="inferred from homology"/>
<evidence type="ECO:0000256" key="4">
    <source>
        <dbReference type="ARBA" id="ARBA00022741"/>
    </source>
</evidence>
<keyword evidence="5 8" id="KW-0658">Purine biosynthesis</keyword>
<dbReference type="UniPathway" id="UPA00075">
    <property type="reaction ID" value="UER00335"/>
</dbReference>
<feature type="binding site" evidence="8">
    <location>
        <begin position="13"/>
        <end position="16"/>
    </location>
    <ligand>
        <name>IMP</name>
        <dbReference type="ChEBI" id="CHEBI:58053"/>
    </ligand>
</feature>
<comment type="pathway">
    <text evidence="8 9">Purine metabolism; AMP biosynthesis via de novo pathway; AMP from IMP: step 1/2.</text>
</comment>
<dbReference type="STRING" id="363999.A0A439D0N8"/>
<keyword evidence="8" id="KW-0963">Cytoplasm</keyword>
<keyword evidence="4 8" id="KW-0547">Nucleotide-binding</keyword>
<dbReference type="Pfam" id="PF00709">
    <property type="entry name" value="Adenylsucc_synt"/>
    <property type="match status" value="1"/>
</dbReference>
<evidence type="ECO:0000256" key="7">
    <source>
        <dbReference type="ARBA" id="ARBA00023134"/>
    </source>
</evidence>
<dbReference type="PANTHER" id="PTHR11846:SF0">
    <property type="entry name" value="ADENYLOSUCCINATE SYNTHETASE"/>
    <property type="match status" value="1"/>
</dbReference>
<dbReference type="InterPro" id="IPR042109">
    <property type="entry name" value="Adenylosuccinate_synth_dom1"/>
</dbReference>
<evidence type="ECO:0000256" key="5">
    <source>
        <dbReference type="ARBA" id="ARBA00022755"/>
    </source>
</evidence>
<comment type="function">
    <text evidence="8">Plays an important role in the de novo pathway and in the salvage pathway of purine nucleotide biosynthesis. Catalyzes the first commited step in the biosynthesis of AMP from IMP.</text>
</comment>
<name>A0A439D0N8_9PEZI</name>